<gene>
    <name evidence="2" type="ORF">PAC_17342</name>
</gene>
<dbReference type="EMBL" id="FJOG01000044">
    <property type="protein sequence ID" value="CZR67443.1"/>
    <property type="molecule type" value="Genomic_DNA"/>
</dbReference>
<protein>
    <submittedName>
        <fullName evidence="2">Uncharacterized protein</fullName>
    </submittedName>
</protein>
<evidence type="ECO:0000256" key="1">
    <source>
        <dbReference type="SAM" id="MobiDB-lite"/>
    </source>
</evidence>
<organism evidence="2 3">
    <name type="scientific">Phialocephala subalpina</name>
    <dbReference type="NCBI Taxonomy" id="576137"/>
    <lineage>
        <taxon>Eukaryota</taxon>
        <taxon>Fungi</taxon>
        <taxon>Dikarya</taxon>
        <taxon>Ascomycota</taxon>
        <taxon>Pezizomycotina</taxon>
        <taxon>Leotiomycetes</taxon>
        <taxon>Helotiales</taxon>
        <taxon>Mollisiaceae</taxon>
        <taxon>Phialocephala</taxon>
        <taxon>Phialocephala fortinii species complex</taxon>
    </lineage>
</organism>
<reference evidence="2 3" key="1">
    <citation type="submission" date="2016-03" db="EMBL/GenBank/DDBJ databases">
        <authorList>
            <person name="Ploux O."/>
        </authorList>
    </citation>
    <scope>NUCLEOTIDE SEQUENCE [LARGE SCALE GENOMIC DNA]</scope>
    <source>
        <strain evidence="2 3">UAMH 11012</strain>
    </source>
</reference>
<dbReference type="OrthoDB" id="10656970at2759"/>
<dbReference type="Proteomes" id="UP000184330">
    <property type="component" value="Unassembled WGS sequence"/>
</dbReference>
<evidence type="ECO:0000313" key="2">
    <source>
        <dbReference type="EMBL" id="CZR67443.1"/>
    </source>
</evidence>
<feature type="compositionally biased region" description="Polar residues" evidence="1">
    <location>
        <begin position="158"/>
        <end position="192"/>
    </location>
</feature>
<feature type="compositionally biased region" description="Polar residues" evidence="1">
    <location>
        <begin position="202"/>
        <end position="280"/>
    </location>
</feature>
<feature type="compositionally biased region" description="Polar residues" evidence="1">
    <location>
        <begin position="123"/>
        <end position="132"/>
    </location>
</feature>
<feature type="region of interest" description="Disordered" evidence="1">
    <location>
        <begin position="1"/>
        <end position="66"/>
    </location>
</feature>
<sequence>MGNEKGKDKEEKKKQKATKELGKSAKKAESQRPSRVGSSRSEPSVTGSGHKGSQRIPRSFHPSSGVTLLSGQIAPWLLDSNHSQARTPSVKLSDFKSSLKSLMKLNSGASRSKLVSGGPTRPLLQSKQNIHVSGSKKASQSQKGGSQRSQTQGGLSGTNTGSLKRSSQTGSQSQPQIRTSQRSQSQMRTPQAGSPWRIVGSQVGSQSRARTSQKTMAQRASQIILQSLKESQISSEPQLPNSQRASGLRQGTKSHSGSISPSNQGSKVKSFSQIQGSSLGPTLKQDPSAFKKASGNLGDRSAIEGRNEFYRLTTDQLKIIIKLFMEHVNWQWFHDNMYNFTVIPRGINSRNPLDRLYWMHAVSSFWYQFEEFYNLYWTVQGGGLEFVHQCFVNRNPLDHLFLQEMVIMMMHACTGWRQGYTCAIPRQLEILNAMVTGKPWLKYVKEWCDQNGLKYRPFPGQKI</sequence>
<feature type="compositionally biased region" description="Basic and acidic residues" evidence="1">
    <location>
        <begin position="1"/>
        <end position="32"/>
    </location>
</feature>
<feature type="region of interest" description="Disordered" evidence="1">
    <location>
        <begin position="106"/>
        <end position="297"/>
    </location>
</feature>
<feature type="compositionally biased region" description="Low complexity" evidence="1">
    <location>
        <begin position="133"/>
        <end position="153"/>
    </location>
</feature>
<evidence type="ECO:0000313" key="3">
    <source>
        <dbReference type="Proteomes" id="UP000184330"/>
    </source>
</evidence>
<proteinExistence type="predicted"/>
<dbReference type="AlphaFoldDB" id="A0A1L7XQX1"/>
<accession>A0A1L7XQX1</accession>
<keyword evidence="3" id="KW-1185">Reference proteome</keyword>
<feature type="compositionally biased region" description="Polar residues" evidence="1">
    <location>
        <begin position="33"/>
        <end position="47"/>
    </location>
</feature>
<name>A0A1L7XQX1_9HELO</name>